<dbReference type="SMART" id="SM00225">
    <property type="entry name" value="BTB"/>
    <property type="match status" value="1"/>
</dbReference>
<name>A0A0R1DV50_DROYA</name>
<feature type="compositionally biased region" description="Low complexity" evidence="9">
    <location>
        <begin position="162"/>
        <end position="175"/>
    </location>
</feature>
<evidence type="ECO:0000256" key="2">
    <source>
        <dbReference type="ARBA" id="ARBA00022473"/>
    </source>
</evidence>
<dbReference type="GO" id="GO:0045476">
    <property type="term" value="P:nurse cell apoptotic process"/>
    <property type="evidence" value="ECO:0007669"/>
    <property type="project" value="UniProtKB-ARBA"/>
</dbReference>
<dbReference type="SMR" id="A0A0R1DV50"/>
<keyword evidence="2" id="KW-0217">Developmental protein</keyword>
<dbReference type="GO" id="GO:0006357">
    <property type="term" value="P:regulation of transcription by RNA polymerase II"/>
    <property type="evidence" value="ECO:0007669"/>
    <property type="project" value="TreeGrafter"/>
</dbReference>
<evidence type="ECO:0000256" key="8">
    <source>
        <dbReference type="ARBA" id="ARBA00037382"/>
    </source>
</evidence>
<gene>
    <name evidence="11" type="primary">Dyak\GE13086</name>
    <name evidence="11" type="ORF">Dyak_GE13086</name>
</gene>
<keyword evidence="13" id="KW-1185">Reference proteome</keyword>
<dbReference type="FunFam" id="3.30.710.10:FF:000091">
    <property type="entry name" value="Lola, isoform F"/>
    <property type="match status" value="1"/>
</dbReference>
<feature type="compositionally biased region" description="Low complexity" evidence="9">
    <location>
        <begin position="599"/>
        <end position="610"/>
    </location>
</feature>
<dbReference type="Gene3D" id="3.30.710.10">
    <property type="entry name" value="Potassium Channel Kv1.1, Chain A"/>
    <property type="match status" value="1"/>
</dbReference>
<keyword evidence="5" id="KW-0805">Transcription regulation</keyword>
<feature type="compositionally biased region" description="Low complexity" evidence="9">
    <location>
        <begin position="325"/>
        <end position="341"/>
    </location>
</feature>
<dbReference type="EMBL" id="CM000158">
    <property type="protein sequence ID" value="KRJ98940.1"/>
    <property type="molecule type" value="Genomic_DNA"/>
</dbReference>
<dbReference type="EMBL" id="CM000158">
    <property type="protein sequence ID" value="KRJ98931.1"/>
    <property type="molecule type" value="Genomic_DNA"/>
</dbReference>
<dbReference type="GO" id="GO:0005634">
    <property type="term" value="C:nucleus"/>
    <property type="evidence" value="ECO:0007669"/>
    <property type="project" value="UniProtKB-SubCell"/>
</dbReference>
<evidence type="ECO:0000259" key="10">
    <source>
        <dbReference type="PROSITE" id="PS50097"/>
    </source>
</evidence>
<dbReference type="SMART" id="SM00355">
    <property type="entry name" value="ZnF_C2H2"/>
    <property type="match status" value="1"/>
</dbReference>
<feature type="region of interest" description="Disordered" evidence="9">
    <location>
        <begin position="585"/>
        <end position="610"/>
    </location>
</feature>
<reference evidence="11 13" key="3">
    <citation type="journal article" date="2007" name="PLoS Biol.">
        <title>Principles of genome evolution in the Drosophila melanogaster species group.</title>
        <authorList>
            <person name="Ranz J.M."/>
            <person name="Maurin D."/>
            <person name="Chan Y.S."/>
            <person name="von Grotthuss M."/>
            <person name="Hillier L.W."/>
            <person name="Roote J."/>
            <person name="Ashburner M."/>
            <person name="Bergman C.M."/>
        </authorList>
    </citation>
    <scope>NUCLEOTIDE SEQUENCE [LARGE SCALE GENOMIC DNA]</scope>
    <source>
        <strain evidence="11">Tai18E2</strain>
        <strain evidence="13">Tai18E2 / Tucson 14021-0261.01</strain>
    </source>
</reference>
<protein>
    <submittedName>
        <fullName evidence="12">Uncharacterized protein, isoform AA</fullName>
    </submittedName>
    <submittedName>
        <fullName evidence="11">Uncharacterized protein, isoform R</fullName>
    </submittedName>
</protein>
<dbReference type="InterPro" id="IPR013087">
    <property type="entry name" value="Znf_C2H2_type"/>
</dbReference>
<accession>A0A0R1DV50</accession>
<dbReference type="GO" id="GO:0048813">
    <property type="term" value="P:dendrite morphogenesis"/>
    <property type="evidence" value="ECO:0007669"/>
    <property type="project" value="UniProtKB-ARBA"/>
</dbReference>
<evidence type="ECO:0000256" key="5">
    <source>
        <dbReference type="ARBA" id="ARBA00023015"/>
    </source>
</evidence>
<evidence type="ECO:0000313" key="12">
    <source>
        <dbReference type="EMBL" id="KRJ98940.1"/>
    </source>
</evidence>
<dbReference type="PANTHER" id="PTHR23110">
    <property type="entry name" value="BTB DOMAIN TRANSCRIPTION FACTOR"/>
    <property type="match status" value="1"/>
</dbReference>
<evidence type="ECO:0000256" key="7">
    <source>
        <dbReference type="ARBA" id="ARBA00023242"/>
    </source>
</evidence>
<proteinExistence type="predicted"/>
<dbReference type="SUPFAM" id="SSF54695">
    <property type="entry name" value="POZ domain"/>
    <property type="match status" value="1"/>
</dbReference>
<evidence type="ECO:0000256" key="3">
    <source>
        <dbReference type="ARBA" id="ARBA00022782"/>
    </source>
</evidence>
<organism evidence="11 13">
    <name type="scientific">Drosophila yakuba</name>
    <name type="common">Fruit fly</name>
    <dbReference type="NCBI Taxonomy" id="7245"/>
    <lineage>
        <taxon>Eukaryota</taxon>
        <taxon>Metazoa</taxon>
        <taxon>Ecdysozoa</taxon>
        <taxon>Arthropoda</taxon>
        <taxon>Hexapoda</taxon>
        <taxon>Insecta</taxon>
        <taxon>Pterygota</taxon>
        <taxon>Neoptera</taxon>
        <taxon>Endopterygota</taxon>
        <taxon>Diptera</taxon>
        <taxon>Brachycera</taxon>
        <taxon>Muscomorpha</taxon>
        <taxon>Ephydroidea</taxon>
        <taxon>Drosophilidae</taxon>
        <taxon>Drosophila</taxon>
        <taxon>Sophophora</taxon>
    </lineage>
</organism>
<dbReference type="GO" id="GO:0016199">
    <property type="term" value="P:axon midline choice point recognition"/>
    <property type="evidence" value="ECO:0007669"/>
    <property type="project" value="UniProtKB-ARBA"/>
</dbReference>
<feature type="region of interest" description="Disordered" evidence="9">
    <location>
        <begin position="228"/>
        <end position="341"/>
    </location>
</feature>
<reference evidence="11" key="1">
    <citation type="submission" date="2006-01" db="EMBL/GenBank/DDBJ databases">
        <title>The Genome of Drosophila yakuba.</title>
        <authorList>
            <consortium name="The Drosophila yakuba Sequencing Consortium"/>
        </authorList>
    </citation>
    <scope>NUCLEOTIDE SEQUENCE</scope>
    <source>
        <strain evidence="11">Tai18E2</strain>
    </source>
</reference>
<evidence type="ECO:0000256" key="6">
    <source>
        <dbReference type="ARBA" id="ARBA00023163"/>
    </source>
</evidence>
<comment type="function">
    <text evidence="8">Putative transcription factor required for axon growth and guidance in the central and peripheral nervous systems. Repels CNS axons away from the midline by promoting the expression of the midline repellent sli and its receptor robo.</text>
</comment>
<dbReference type="PANTHER" id="PTHR23110:SF111">
    <property type="entry name" value="LONGITUDINALS LACKING PROTEIN, ISOFORMS F_I_K_T"/>
    <property type="match status" value="1"/>
</dbReference>
<dbReference type="Pfam" id="PF00651">
    <property type="entry name" value="BTB"/>
    <property type="match status" value="1"/>
</dbReference>
<dbReference type="CDD" id="cd18315">
    <property type="entry name" value="BTB_POZ_BAB-like"/>
    <property type="match status" value="1"/>
</dbReference>
<feature type="region of interest" description="Disordered" evidence="9">
    <location>
        <begin position="115"/>
        <end position="200"/>
    </location>
</feature>
<evidence type="ECO:0000256" key="9">
    <source>
        <dbReference type="SAM" id="MobiDB-lite"/>
    </source>
</evidence>
<dbReference type="InterPro" id="IPR051095">
    <property type="entry name" value="Dros_DevTransReg"/>
</dbReference>
<dbReference type="InterPro" id="IPR011333">
    <property type="entry name" value="SKP1/BTB/POZ_sf"/>
</dbReference>
<dbReference type="PROSITE" id="PS00028">
    <property type="entry name" value="ZINC_FINGER_C2H2_1"/>
    <property type="match status" value="1"/>
</dbReference>
<sequence>MDDDQQFCLRWNNHQSTLISVFDTLLENETLVDCTLAAEGKFLKAHKVVLSACSPYFATLLQEQYDKHPIFILKDVKYQELRAMMDYMYRGEVNISQDQLAALLKAAESLQIKGLSDNRTGGGAAPKPESSGHHRGGKLSGAYTLEQTKRARLATGGAMDTSGDVSGSREGSSSPSRRRRKVRRRSMENDAHDNSNSSVLQAAASNQSILQQTGAGLAVSALVSTQLSSGPAAGTSSQASSTQQQQPLTSTNVTKKTESAKLTSSTAAPASGASASAAAVQQAHLHQHQQQAQTTSDAINTDNVQAQSQGGAQGVQGDDEDIDEGSAVGGSNAASGPNPASASAVHAGVVVKQLASVVDKSSSNHKHKIKDNSVSSVGSEMVIEPKAEYDDDAHDENVEDLTLDEEDMTMEELDQTAGTSQGGEGSSQTYATWQHDRSQDELGLMAQDAQQRDPQDLRTLYCNYATAVIAAASAASKKPAEHQTAATTANHQNLNHQNLHHHSNSSNNSNCGAAAEICEPEVTIRRMYKCGNSGQAEAIVNHLQVTGQQHQQLHCNVSNCSGCHMSAAAASFQLANLLNSGIRSSSANKPHHISASGGNTSSPSNANINNNSSGNISTSLAAKKTSVQFHCEFCNFSCSWRYDLKLHLRQKHGIHQLKKV</sequence>
<dbReference type="PROSITE" id="PS50097">
    <property type="entry name" value="BTB"/>
    <property type="match status" value="1"/>
</dbReference>
<dbReference type="InterPro" id="IPR000210">
    <property type="entry name" value="BTB/POZ_dom"/>
</dbReference>
<feature type="compositionally biased region" description="Low complexity" evidence="9">
    <location>
        <begin position="263"/>
        <end position="310"/>
    </location>
</feature>
<dbReference type="GO" id="GO:0045467">
    <property type="term" value="P:R7 cell development"/>
    <property type="evidence" value="ECO:0007669"/>
    <property type="project" value="UniProtKB-ARBA"/>
</dbReference>
<reference evidence="11" key="4">
    <citation type="submission" date="2015-11" db="EMBL/GenBank/DDBJ databases">
        <authorList>
            <consortium name="FlyBase"/>
        </authorList>
    </citation>
    <scope>NUCLEOTIDE SEQUENCE</scope>
    <source>
        <strain evidence="11">Tai18E2</strain>
    </source>
</reference>
<evidence type="ECO:0000313" key="13">
    <source>
        <dbReference type="Proteomes" id="UP000002282"/>
    </source>
</evidence>
<evidence type="ECO:0000256" key="1">
    <source>
        <dbReference type="ARBA" id="ARBA00004123"/>
    </source>
</evidence>
<dbReference type="GO" id="GO:0008406">
    <property type="term" value="P:gonad development"/>
    <property type="evidence" value="ECO:0007669"/>
    <property type="project" value="UniProtKB-ARBA"/>
</dbReference>
<reference evidence="11 13" key="2">
    <citation type="journal article" date="2007" name="Nature">
        <title>Evolution of genes and genomes on the Drosophila phylogeny.</title>
        <authorList>
            <consortium name="Drosophila 12 Genomes Consortium"/>
            <person name="Clark A.G."/>
            <person name="Eisen M.B."/>
            <person name="Smith D.R."/>
            <person name="Bergman C.M."/>
            <person name="Oliver B."/>
            <person name="Markow T.A."/>
            <person name="Kaufman T.C."/>
            <person name="Kellis M."/>
            <person name="Gelbart W."/>
            <person name="Iyer V.N."/>
            <person name="Pollard D.A."/>
            <person name="Sackton T.B."/>
            <person name="Larracuente A.M."/>
            <person name="Singh N.D."/>
            <person name="Abad J.P."/>
            <person name="Abt D.N."/>
            <person name="Adryan B."/>
            <person name="Aguade M."/>
            <person name="Akashi H."/>
            <person name="Anderson W.W."/>
            <person name="Aquadro C.F."/>
            <person name="Ardell D.H."/>
            <person name="Arguello R."/>
            <person name="Artieri C.G."/>
            <person name="Barbash D.A."/>
            <person name="Barker D."/>
            <person name="Barsanti P."/>
            <person name="Batterham P."/>
            <person name="Batzoglou S."/>
            <person name="Begun D."/>
            <person name="Bhutkar A."/>
            <person name="Blanco E."/>
            <person name="Bosak S.A."/>
            <person name="Bradley R.K."/>
            <person name="Brand A.D."/>
            <person name="Brent M.R."/>
            <person name="Brooks A.N."/>
            <person name="Brown R.H."/>
            <person name="Butlin R.K."/>
            <person name="Caggese C."/>
            <person name="Calvi B.R."/>
            <person name="Bernardo de Carvalho A."/>
            <person name="Caspi A."/>
            <person name="Castrezana S."/>
            <person name="Celniker S.E."/>
            <person name="Chang J.L."/>
            <person name="Chapple C."/>
            <person name="Chatterji S."/>
            <person name="Chinwalla A."/>
            <person name="Civetta A."/>
            <person name="Clifton S.W."/>
            <person name="Comeron J.M."/>
            <person name="Costello J.C."/>
            <person name="Coyne J.A."/>
            <person name="Daub J."/>
            <person name="David R.G."/>
            <person name="Delcher A.L."/>
            <person name="Delehaunty K."/>
            <person name="Do C.B."/>
            <person name="Ebling H."/>
            <person name="Edwards K."/>
            <person name="Eickbush T."/>
            <person name="Evans J.D."/>
            <person name="Filipski A."/>
            <person name="Findeiss S."/>
            <person name="Freyhult E."/>
            <person name="Fulton L."/>
            <person name="Fulton R."/>
            <person name="Garcia A.C."/>
            <person name="Gardiner A."/>
            <person name="Garfield D.A."/>
            <person name="Garvin B.E."/>
            <person name="Gibson G."/>
            <person name="Gilbert D."/>
            <person name="Gnerre S."/>
            <person name="Godfrey J."/>
            <person name="Good R."/>
            <person name="Gotea V."/>
            <person name="Gravely B."/>
            <person name="Greenberg A.J."/>
            <person name="Griffiths-Jones S."/>
            <person name="Gross S."/>
            <person name="Guigo R."/>
            <person name="Gustafson E.A."/>
            <person name="Haerty W."/>
            <person name="Hahn M.W."/>
            <person name="Halligan D.L."/>
            <person name="Halpern A.L."/>
            <person name="Halter G.M."/>
            <person name="Han M.V."/>
            <person name="Heger A."/>
            <person name="Hillier L."/>
            <person name="Hinrichs A.S."/>
            <person name="Holmes I."/>
            <person name="Hoskins R.A."/>
            <person name="Hubisz M.J."/>
            <person name="Hultmark D."/>
            <person name="Huntley M.A."/>
            <person name="Jaffe D.B."/>
            <person name="Jagadeeshan S."/>
            <person name="Jeck W.R."/>
            <person name="Johnson J."/>
            <person name="Jones C.D."/>
            <person name="Jordan W.C."/>
            <person name="Karpen G.H."/>
            <person name="Kataoka E."/>
            <person name="Keightley P.D."/>
            <person name="Kheradpour P."/>
            <person name="Kirkness E.F."/>
            <person name="Koerich L.B."/>
            <person name="Kristiansen K."/>
            <person name="Kudrna D."/>
            <person name="Kulathinal R.J."/>
            <person name="Kumar S."/>
            <person name="Kwok R."/>
            <person name="Lander E."/>
            <person name="Langley C.H."/>
            <person name="Lapoint R."/>
            <person name="Lazzaro B.P."/>
            <person name="Lee S.J."/>
            <person name="Levesque L."/>
            <person name="Li R."/>
            <person name="Lin C.F."/>
            <person name="Lin M.F."/>
            <person name="Lindblad-Toh K."/>
            <person name="Llopart A."/>
            <person name="Long M."/>
            <person name="Low L."/>
            <person name="Lozovsky E."/>
            <person name="Lu J."/>
            <person name="Luo M."/>
            <person name="Machado C.A."/>
            <person name="Makalowski W."/>
            <person name="Marzo M."/>
            <person name="Matsuda M."/>
            <person name="Matzkin L."/>
            <person name="McAllister B."/>
            <person name="McBride C.S."/>
            <person name="McKernan B."/>
            <person name="McKernan K."/>
            <person name="Mendez-Lago M."/>
            <person name="Minx P."/>
            <person name="Mollenhauer M.U."/>
            <person name="Montooth K."/>
            <person name="Mount S.M."/>
            <person name="Mu X."/>
            <person name="Myers E."/>
            <person name="Negre B."/>
            <person name="Newfeld S."/>
            <person name="Nielsen R."/>
            <person name="Noor M.A."/>
            <person name="O'Grady P."/>
            <person name="Pachter L."/>
            <person name="Papaceit M."/>
            <person name="Parisi M.J."/>
            <person name="Parisi M."/>
            <person name="Parts L."/>
            <person name="Pedersen J.S."/>
            <person name="Pesole G."/>
            <person name="Phillippy A.M."/>
            <person name="Ponting C.P."/>
            <person name="Pop M."/>
            <person name="Porcelli D."/>
            <person name="Powell J.R."/>
            <person name="Prohaska S."/>
            <person name="Pruitt K."/>
            <person name="Puig M."/>
            <person name="Quesneville H."/>
            <person name="Ram K.R."/>
            <person name="Rand D."/>
            <person name="Rasmussen M.D."/>
            <person name="Reed L.K."/>
            <person name="Reenan R."/>
            <person name="Reily A."/>
            <person name="Remington K.A."/>
            <person name="Rieger T.T."/>
            <person name="Ritchie M.G."/>
            <person name="Robin C."/>
            <person name="Rogers Y.H."/>
            <person name="Rohde C."/>
            <person name="Rozas J."/>
            <person name="Rubenfield M.J."/>
            <person name="Ruiz A."/>
            <person name="Russo S."/>
            <person name="Salzberg S.L."/>
            <person name="Sanchez-Gracia A."/>
            <person name="Saranga D.J."/>
            <person name="Sato H."/>
            <person name="Schaeffer S.W."/>
            <person name="Schatz M.C."/>
            <person name="Schlenke T."/>
            <person name="Schwartz R."/>
            <person name="Segarra C."/>
            <person name="Singh R.S."/>
            <person name="Sirot L."/>
            <person name="Sirota M."/>
            <person name="Sisneros N.B."/>
            <person name="Smith C.D."/>
            <person name="Smith T.F."/>
            <person name="Spieth J."/>
            <person name="Stage D.E."/>
            <person name="Stark A."/>
            <person name="Stephan W."/>
            <person name="Strausberg R.L."/>
            <person name="Strempel S."/>
            <person name="Sturgill D."/>
            <person name="Sutton G."/>
            <person name="Sutton G.G."/>
            <person name="Tao W."/>
            <person name="Teichmann S."/>
            <person name="Tobari Y.N."/>
            <person name="Tomimura Y."/>
            <person name="Tsolas J.M."/>
            <person name="Valente V.L."/>
            <person name="Venter E."/>
            <person name="Venter J.C."/>
            <person name="Vicario S."/>
            <person name="Vieira F.G."/>
            <person name="Vilella A.J."/>
            <person name="Villasante A."/>
            <person name="Walenz B."/>
            <person name="Wang J."/>
            <person name="Wasserman M."/>
            <person name="Watts T."/>
            <person name="Wilson D."/>
            <person name="Wilson R.K."/>
            <person name="Wing R.A."/>
            <person name="Wolfner M.F."/>
            <person name="Wong A."/>
            <person name="Wong G.K."/>
            <person name="Wu C.I."/>
            <person name="Wu G."/>
            <person name="Yamamoto D."/>
            <person name="Yang H.P."/>
            <person name="Yang S.P."/>
            <person name="Yorke J.A."/>
            <person name="Yoshida K."/>
            <person name="Zdobnov E."/>
            <person name="Zhang P."/>
            <person name="Zhang Y."/>
            <person name="Zimin A.V."/>
            <person name="Baldwin J."/>
            <person name="Abdouelleil A."/>
            <person name="Abdulkadir J."/>
            <person name="Abebe A."/>
            <person name="Abera B."/>
            <person name="Abreu J."/>
            <person name="Acer S.C."/>
            <person name="Aftuck L."/>
            <person name="Alexander A."/>
            <person name="An P."/>
            <person name="Anderson E."/>
            <person name="Anderson S."/>
            <person name="Arachi H."/>
            <person name="Azer M."/>
            <person name="Bachantsang P."/>
            <person name="Barry A."/>
            <person name="Bayul T."/>
            <person name="Berlin A."/>
            <person name="Bessette D."/>
            <person name="Bloom T."/>
            <person name="Blye J."/>
            <person name="Boguslavskiy L."/>
            <person name="Bonnet C."/>
            <person name="Boukhgalter B."/>
            <person name="Bourzgui I."/>
            <person name="Brown A."/>
            <person name="Cahill P."/>
            <person name="Channer S."/>
            <person name="Cheshatsang Y."/>
            <person name="Chuda L."/>
            <person name="Citroen M."/>
            <person name="Collymore A."/>
            <person name="Cooke P."/>
            <person name="Costello M."/>
            <person name="D'Aco K."/>
            <person name="Daza R."/>
            <person name="De Haan G."/>
            <person name="DeGray S."/>
            <person name="DeMaso C."/>
            <person name="Dhargay N."/>
            <person name="Dooley K."/>
            <person name="Dooley E."/>
            <person name="Doricent M."/>
            <person name="Dorje P."/>
            <person name="Dorjee K."/>
            <person name="Dupes A."/>
            <person name="Elong R."/>
            <person name="Falk J."/>
            <person name="Farina A."/>
            <person name="Faro S."/>
            <person name="Ferguson D."/>
            <person name="Fisher S."/>
            <person name="Foley C.D."/>
            <person name="Franke A."/>
            <person name="Friedrich D."/>
            <person name="Gadbois L."/>
            <person name="Gearin G."/>
            <person name="Gearin C.R."/>
            <person name="Giannoukos G."/>
            <person name="Goode T."/>
            <person name="Graham J."/>
            <person name="Grandbois E."/>
            <person name="Grewal S."/>
            <person name="Gyaltsen K."/>
            <person name="Hafez N."/>
            <person name="Hagos B."/>
            <person name="Hall J."/>
            <person name="Henson C."/>
            <person name="Hollinger A."/>
            <person name="Honan T."/>
            <person name="Huard M.D."/>
            <person name="Hughes L."/>
            <person name="Hurhula B."/>
            <person name="Husby M.E."/>
            <person name="Kamat A."/>
            <person name="Kanga B."/>
            <person name="Kashin S."/>
            <person name="Khazanovich D."/>
            <person name="Kisner P."/>
            <person name="Lance K."/>
            <person name="Lara M."/>
            <person name="Lee W."/>
            <person name="Lennon N."/>
            <person name="Letendre F."/>
            <person name="LeVine R."/>
            <person name="Lipovsky A."/>
            <person name="Liu X."/>
            <person name="Liu J."/>
            <person name="Liu S."/>
            <person name="Lokyitsang T."/>
            <person name="Lokyitsang Y."/>
            <person name="Lubonja R."/>
            <person name="Lui A."/>
            <person name="MacDonald P."/>
            <person name="Magnisalis V."/>
            <person name="Maru K."/>
            <person name="Matthews C."/>
            <person name="McCusker W."/>
            <person name="McDonough S."/>
            <person name="Mehta T."/>
            <person name="Meldrim J."/>
            <person name="Meneus L."/>
            <person name="Mihai O."/>
            <person name="Mihalev A."/>
            <person name="Mihova T."/>
            <person name="Mittelman R."/>
            <person name="Mlenga V."/>
            <person name="Montmayeur A."/>
            <person name="Mulrain L."/>
            <person name="Navidi A."/>
            <person name="Naylor J."/>
            <person name="Negash T."/>
            <person name="Nguyen T."/>
            <person name="Nguyen N."/>
            <person name="Nicol R."/>
            <person name="Norbu C."/>
            <person name="Norbu N."/>
            <person name="Novod N."/>
            <person name="O'Neill B."/>
            <person name="Osman S."/>
            <person name="Markiewicz E."/>
            <person name="Oyono O.L."/>
            <person name="Patti C."/>
            <person name="Phunkhang P."/>
            <person name="Pierre F."/>
            <person name="Priest M."/>
            <person name="Raghuraman S."/>
            <person name="Rege F."/>
            <person name="Reyes R."/>
            <person name="Rise C."/>
            <person name="Rogov P."/>
            <person name="Ross K."/>
            <person name="Ryan E."/>
            <person name="Settipalli S."/>
            <person name="Shea T."/>
            <person name="Sherpa N."/>
            <person name="Shi L."/>
            <person name="Shih D."/>
            <person name="Sparrow T."/>
            <person name="Spaulding J."/>
            <person name="Stalker J."/>
            <person name="Stange-Thomann N."/>
            <person name="Stavropoulos S."/>
            <person name="Stone C."/>
            <person name="Strader C."/>
            <person name="Tesfaye S."/>
            <person name="Thomson T."/>
            <person name="Thoulutsang Y."/>
            <person name="Thoulutsang D."/>
            <person name="Topham K."/>
            <person name="Topping I."/>
            <person name="Tsamla T."/>
            <person name="Vassiliev H."/>
            <person name="Vo A."/>
            <person name="Wangchuk T."/>
            <person name="Wangdi T."/>
            <person name="Weiand M."/>
            <person name="Wilkinson J."/>
            <person name="Wilson A."/>
            <person name="Yadav S."/>
            <person name="Young G."/>
            <person name="Yu Q."/>
            <person name="Zembek L."/>
            <person name="Zhong D."/>
            <person name="Zimmer A."/>
            <person name="Zwirko Z."/>
            <person name="Jaffe D.B."/>
            <person name="Alvarez P."/>
            <person name="Brockman W."/>
            <person name="Butler J."/>
            <person name="Chin C."/>
            <person name="Gnerre S."/>
            <person name="Grabherr M."/>
            <person name="Kleber M."/>
            <person name="Mauceli E."/>
            <person name="MacCallum I."/>
        </authorList>
    </citation>
    <scope>NUCLEOTIDE SEQUENCE [LARGE SCALE GENOMIC DNA]</scope>
    <source>
        <strain evidence="11">Tai18E2</strain>
        <strain evidence="13">Tai18E2 / Tucson 14021-0261.01</strain>
    </source>
</reference>
<keyword evidence="3" id="KW-0221">Differentiation</keyword>
<dbReference type="Proteomes" id="UP000002282">
    <property type="component" value="Chromosome 2R"/>
</dbReference>
<dbReference type="AlphaFoldDB" id="A0A0R1DV50"/>
<comment type="subcellular location">
    <subcellularLocation>
        <location evidence="1">Nucleus</location>
    </subcellularLocation>
</comment>
<keyword evidence="7" id="KW-0539">Nucleus</keyword>
<dbReference type="GO" id="GO:0007464">
    <property type="term" value="P:R3/R4 cell fate commitment"/>
    <property type="evidence" value="ECO:0007669"/>
    <property type="project" value="UniProtKB-ARBA"/>
</dbReference>
<feature type="compositionally biased region" description="Low complexity" evidence="9">
    <location>
        <begin position="228"/>
        <end position="251"/>
    </location>
</feature>
<evidence type="ECO:0000313" key="11">
    <source>
        <dbReference type="EMBL" id="KRJ98931.1"/>
    </source>
</evidence>
<dbReference type="GO" id="GO:0007526">
    <property type="term" value="P:larval somatic muscle development"/>
    <property type="evidence" value="ECO:0007669"/>
    <property type="project" value="UniProtKB-ARBA"/>
</dbReference>
<feature type="domain" description="BTB" evidence="10">
    <location>
        <begin position="32"/>
        <end position="97"/>
    </location>
</feature>
<dbReference type="GO" id="GO:0035167">
    <property type="term" value="P:larval lymph gland hemopoiesis"/>
    <property type="evidence" value="ECO:0007669"/>
    <property type="project" value="UniProtKB-ARBA"/>
</dbReference>
<keyword evidence="6" id="KW-0804">Transcription</keyword>
<evidence type="ECO:0000256" key="4">
    <source>
        <dbReference type="ARBA" id="ARBA00022902"/>
    </source>
</evidence>
<dbReference type="OrthoDB" id="407106at2759"/>
<keyword evidence="4" id="KW-0524">Neurogenesis</keyword>